<dbReference type="EMBL" id="KQ416270">
    <property type="protein sequence ID" value="KOF97711.1"/>
    <property type="molecule type" value="Genomic_DNA"/>
</dbReference>
<gene>
    <name evidence="1" type="ORF">OCBIM_22028732mg</name>
</gene>
<evidence type="ECO:0000313" key="1">
    <source>
        <dbReference type="EMBL" id="KOF97711.1"/>
    </source>
</evidence>
<protein>
    <submittedName>
        <fullName evidence="1">Uncharacterized protein</fullName>
    </submittedName>
</protein>
<accession>A0A0L8I8A1</accession>
<proteinExistence type="predicted"/>
<name>A0A0L8I8A1_OCTBM</name>
<sequence length="64" mass="7258">MRGQFAPGPPLGFLAALEWGLPCKQPAHGSDLRQRTPSFDRLPLFLFNLVLLRSLKRSRLVKNK</sequence>
<dbReference type="AlphaFoldDB" id="A0A0L8I8A1"/>
<reference evidence="1" key="1">
    <citation type="submission" date="2015-07" db="EMBL/GenBank/DDBJ databases">
        <title>MeaNS - Measles Nucleotide Surveillance Program.</title>
        <authorList>
            <person name="Tran T."/>
            <person name="Druce J."/>
        </authorList>
    </citation>
    <scope>NUCLEOTIDE SEQUENCE</scope>
    <source>
        <strain evidence="1">UCB-OBI-ISO-001</strain>
        <tissue evidence="1">Gonad</tissue>
    </source>
</reference>
<organism evidence="1">
    <name type="scientific">Octopus bimaculoides</name>
    <name type="common">California two-spotted octopus</name>
    <dbReference type="NCBI Taxonomy" id="37653"/>
    <lineage>
        <taxon>Eukaryota</taxon>
        <taxon>Metazoa</taxon>
        <taxon>Spiralia</taxon>
        <taxon>Lophotrochozoa</taxon>
        <taxon>Mollusca</taxon>
        <taxon>Cephalopoda</taxon>
        <taxon>Coleoidea</taxon>
        <taxon>Octopodiformes</taxon>
        <taxon>Octopoda</taxon>
        <taxon>Incirrata</taxon>
        <taxon>Octopodidae</taxon>
        <taxon>Octopus</taxon>
    </lineage>
</organism>